<dbReference type="Proteomes" id="UP001157946">
    <property type="component" value="Unassembled WGS sequence"/>
</dbReference>
<dbReference type="InterPro" id="IPR004013">
    <property type="entry name" value="PHP_dom"/>
</dbReference>
<comment type="caution">
    <text evidence="2">The sequence shown here is derived from an EMBL/GenBank/DDBJ whole genome shotgun (WGS) entry which is preliminary data.</text>
</comment>
<dbReference type="PANTHER" id="PTHR42924">
    <property type="entry name" value="EXONUCLEASE"/>
    <property type="match status" value="1"/>
</dbReference>
<evidence type="ECO:0000313" key="2">
    <source>
        <dbReference type="EMBL" id="SMP18220.1"/>
    </source>
</evidence>
<reference evidence="2" key="1">
    <citation type="submission" date="2017-05" db="EMBL/GenBank/DDBJ databases">
        <authorList>
            <person name="Varghese N."/>
            <person name="Submissions S."/>
        </authorList>
    </citation>
    <scope>NUCLEOTIDE SEQUENCE</scope>
    <source>
        <strain evidence="2">DSM 45262</strain>
    </source>
</reference>
<evidence type="ECO:0000259" key="1">
    <source>
        <dbReference type="SMART" id="SM00481"/>
    </source>
</evidence>
<keyword evidence="3" id="KW-1185">Reference proteome</keyword>
<dbReference type="GO" id="GO:0035312">
    <property type="term" value="F:5'-3' DNA exonuclease activity"/>
    <property type="evidence" value="ECO:0007669"/>
    <property type="project" value="TreeGrafter"/>
</dbReference>
<dbReference type="Pfam" id="PF02811">
    <property type="entry name" value="PHP"/>
    <property type="match status" value="1"/>
</dbReference>
<dbReference type="RefSeq" id="WP_284724204.1">
    <property type="nucleotide sequence ID" value="NZ_FXTU01000003.1"/>
</dbReference>
<dbReference type="PANTHER" id="PTHR42924:SF3">
    <property type="entry name" value="POLYMERASE_HISTIDINOL PHOSPHATASE N-TERMINAL DOMAIN-CONTAINING PROTEIN"/>
    <property type="match status" value="1"/>
</dbReference>
<protein>
    <recommendedName>
        <fullName evidence="1">Polymerase/histidinol phosphatase N-terminal domain-containing protein</fullName>
    </recommendedName>
</protein>
<name>A0AA45WNB9_9BACL</name>
<dbReference type="Gene3D" id="1.10.150.650">
    <property type="match status" value="1"/>
</dbReference>
<gene>
    <name evidence="2" type="ORF">SAMN06265361_103114</name>
</gene>
<accession>A0AA45WNB9</accession>
<evidence type="ECO:0000313" key="3">
    <source>
        <dbReference type="Proteomes" id="UP001157946"/>
    </source>
</evidence>
<organism evidence="2 3">
    <name type="scientific">Laceyella tengchongensis</name>
    <dbReference type="NCBI Taxonomy" id="574699"/>
    <lineage>
        <taxon>Bacteria</taxon>
        <taxon>Bacillati</taxon>
        <taxon>Bacillota</taxon>
        <taxon>Bacilli</taxon>
        <taxon>Bacillales</taxon>
        <taxon>Thermoactinomycetaceae</taxon>
        <taxon>Laceyella</taxon>
    </lineage>
</organism>
<dbReference type="GO" id="GO:0004534">
    <property type="term" value="F:5'-3' RNA exonuclease activity"/>
    <property type="evidence" value="ECO:0007669"/>
    <property type="project" value="TreeGrafter"/>
</dbReference>
<dbReference type="AlphaFoldDB" id="A0AA45WNB9"/>
<feature type="domain" description="Polymerase/histidinol phosphatase N-terminal" evidence="1">
    <location>
        <begin position="12"/>
        <end position="77"/>
    </location>
</feature>
<proteinExistence type="predicted"/>
<dbReference type="Gene3D" id="3.20.20.140">
    <property type="entry name" value="Metal-dependent hydrolases"/>
    <property type="match status" value="1"/>
</dbReference>
<dbReference type="InterPro" id="IPR003141">
    <property type="entry name" value="Pol/His_phosphatase_N"/>
</dbReference>
<dbReference type="EMBL" id="FXTU01000003">
    <property type="protein sequence ID" value="SMP18220.1"/>
    <property type="molecule type" value="Genomic_DNA"/>
</dbReference>
<dbReference type="InterPro" id="IPR016195">
    <property type="entry name" value="Pol/histidinol_Pase-like"/>
</dbReference>
<dbReference type="InterPro" id="IPR052018">
    <property type="entry name" value="PHP_domain"/>
</dbReference>
<dbReference type="SUPFAM" id="SSF89550">
    <property type="entry name" value="PHP domain-like"/>
    <property type="match status" value="1"/>
</dbReference>
<dbReference type="SMART" id="SM00481">
    <property type="entry name" value="POLIIIAc"/>
    <property type="match status" value="1"/>
</dbReference>
<dbReference type="CDD" id="cd07438">
    <property type="entry name" value="PHP_HisPPase_AMP"/>
    <property type="match status" value="1"/>
</dbReference>
<sequence>MNIINDLEPGTFDLHIHTCASDGVFTPAEVVEKASAIGLQTIAITDHDTVAGVAEAMAASQSTSLTVIPGVEIRTRWRKYNVDVLGYNLRDLHQMQQQLRILHEERNERARRIIDKFRQFNMPITMEDVRQYSGNSVITRPHIAKAIVAKGYLYSVRDVFRHYLGDGRPACVDLTGLSLEEGIQMIHDAGGVAVLAHPYCFKNPTHIEEMIALGLDGLEVWHREHRLRDVNKLIRLAEKHHLFVTGGSDFHHDAHPLGRFLI</sequence>